<evidence type="ECO:0000256" key="1">
    <source>
        <dbReference type="ARBA" id="ARBA00008270"/>
    </source>
</evidence>
<dbReference type="PANTHER" id="PTHR13774">
    <property type="entry name" value="PHENAZINE BIOSYNTHESIS PROTEIN"/>
    <property type="match status" value="1"/>
</dbReference>
<comment type="similarity">
    <text evidence="1">Belongs to the PhzF family.</text>
</comment>
<comment type="caution">
    <text evidence="3">The sequence shown here is derived from an EMBL/GenBank/DDBJ whole genome shotgun (WGS) entry which is preliminary data.</text>
</comment>
<dbReference type="EMBL" id="JACHIH010000024">
    <property type="protein sequence ID" value="MBB5048725.1"/>
    <property type="molecule type" value="Genomic_DNA"/>
</dbReference>
<dbReference type="AlphaFoldDB" id="A0A7W8E0B6"/>
<dbReference type="PIRSF" id="PIRSF016184">
    <property type="entry name" value="PhzC_PhzF"/>
    <property type="match status" value="1"/>
</dbReference>
<reference evidence="3 4" key="1">
    <citation type="submission" date="2020-08" db="EMBL/GenBank/DDBJ databases">
        <title>Genomic Encyclopedia of Type Strains, Phase IV (KMG-IV): sequencing the most valuable type-strain genomes for metagenomic binning, comparative biology and taxonomic classification.</title>
        <authorList>
            <person name="Goeker M."/>
        </authorList>
    </citation>
    <scope>NUCLEOTIDE SEQUENCE [LARGE SCALE GENOMIC DNA]</scope>
    <source>
        <strain evidence="3 4">DSM 12706</strain>
    </source>
</reference>
<gene>
    <name evidence="3" type="ORF">HNR60_003493</name>
</gene>
<sequence>MHQEAMMRLSFETVDVFTSAQFSGNPLAVVLDAEALSGDQMQAIAAEFNLSETTFVLPPKDPAHTAQVRIFTPRHEMPFAGHPNVGTAFVLARAGACYGRPIDGAALIFEEQAGLVAVDVLRDGGRVSGARLASPQPLTIGAKVAAELIGSACSLSFDDIETANHQPCIASCGAAFIIAELTNRDALSAAEPRIDVFRDQVSRQPATSVLLYTQVADDEVDIRARMFAPHRGIFEDPATGSANVALIGLLATLRAEPELSLSKRIAQGVEMGRPSLLQASAEKRGGVVTATMIGGDCVPVMSGAIALA</sequence>
<keyword evidence="3" id="KW-0413">Isomerase</keyword>
<dbReference type="SUPFAM" id="SSF54506">
    <property type="entry name" value="Diaminopimelate epimerase-like"/>
    <property type="match status" value="1"/>
</dbReference>
<feature type="active site" evidence="2">
    <location>
        <position position="52"/>
    </location>
</feature>
<proteinExistence type="inferred from homology"/>
<accession>A0A7W8E0B6</accession>
<dbReference type="PANTHER" id="PTHR13774:SF32">
    <property type="entry name" value="ANTISENSE-ENHANCING SEQUENCE 1"/>
    <property type="match status" value="1"/>
</dbReference>
<organism evidence="3 4">
    <name type="scientific">Rhodopseudomonas rhenobacensis</name>
    <dbReference type="NCBI Taxonomy" id="87461"/>
    <lineage>
        <taxon>Bacteria</taxon>
        <taxon>Pseudomonadati</taxon>
        <taxon>Pseudomonadota</taxon>
        <taxon>Alphaproteobacteria</taxon>
        <taxon>Hyphomicrobiales</taxon>
        <taxon>Nitrobacteraceae</taxon>
        <taxon>Rhodopseudomonas</taxon>
    </lineage>
</organism>
<dbReference type="GO" id="GO:0102943">
    <property type="term" value="F:trans-2,3-dihydro-3-hydroxy-anthranilate isomerase activity"/>
    <property type="evidence" value="ECO:0007669"/>
    <property type="project" value="UniProtKB-EC"/>
</dbReference>
<evidence type="ECO:0000313" key="4">
    <source>
        <dbReference type="Proteomes" id="UP000542353"/>
    </source>
</evidence>
<evidence type="ECO:0000313" key="3">
    <source>
        <dbReference type="EMBL" id="MBB5048725.1"/>
    </source>
</evidence>
<dbReference type="Proteomes" id="UP000542353">
    <property type="component" value="Unassembled WGS sequence"/>
</dbReference>
<evidence type="ECO:0000256" key="2">
    <source>
        <dbReference type="PIRSR" id="PIRSR016184-1"/>
    </source>
</evidence>
<dbReference type="GO" id="GO:0005737">
    <property type="term" value="C:cytoplasm"/>
    <property type="evidence" value="ECO:0007669"/>
    <property type="project" value="TreeGrafter"/>
</dbReference>
<dbReference type="Pfam" id="PF02567">
    <property type="entry name" value="PhzC-PhzF"/>
    <property type="match status" value="1"/>
</dbReference>
<name>A0A7W8E0B6_9BRAD</name>
<protein>
    <submittedName>
        <fullName evidence="3">Trans-2,3-dihydro-3-hydroxyanthranilate isomerase</fullName>
        <ecNumber evidence="3">5.3.3.17</ecNumber>
    </submittedName>
</protein>
<dbReference type="Gene3D" id="3.10.310.10">
    <property type="entry name" value="Diaminopimelate Epimerase, Chain A, domain 1"/>
    <property type="match status" value="2"/>
</dbReference>
<dbReference type="InterPro" id="IPR003719">
    <property type="entry name" value="Phenazine_PhzF-like"/>
</dbReference>
<dbReference type="NCBIfam" id="TIGR00654">
    <property type="entry name" value="PhzF_family"/>
    <property type="match status" value="1"/>
</dbReference>
<keyword evidence="4" id="KW-1185">Reference proteome</keyword>
<dbReference type="EC" id="5.3.3.17" evidence="3"/>